<sequence length="125" mass="13577">MTSWHDFVFDGSTQTESTGKFTVATATESTSYVTVGVDSTVETSDAGMETESAEKNTSDYACQTEIEESTSYVTVGVDSTVETSDAGMETESAEKNTNDYACQTEIEGREDLNCLNKTSFWAIRP</sequence>
<dbReference type="Proteomes" id="UP000095287">
    <property type="component" value="Unplaced"/>
</dbReference>
<organism evidence="1 2">
    <name type="scientific">Steinernema glaseri</name>
    <dbReference type="NCBI Taxonomy" id="37863"/>
    <lineage>
        <taxon>Eukaryota</taxon>
        <taxon>Metazoa</taxon>
        <taxon>Ecdysozoa</taxon>
        <taxon>Nematoda</taxon>
        <taxon>Chromadorea</taxon>
        <taxon>Rhabditida</taxon>
        <taxon>Tylenchina</taxon>
        <taxon>Panagrolaimomorpha</taxon>
        <taxon>Strongyloidoidea</taxon>
        <taxon>Steinernematidae</taxon>
        <taxon>Steinernema</taxon>
    </lineage>
</organism>
<dbReference type="WBParaSite" id="L893_g32315.t1">
    <property type="protein sequence ID" value="L893_g32315.t1"/>
    <property type="gene ID" value="L893_g32315"/>
</dbReference>
<reference evidence="2" key="1">
    <citation type="submission" date="2016-11" db="UniProtKB">
        <authorList>
            <consortium name="WormBaseParasite"/>
        </authorList>
    </citation>
    <scope>IDENTIFICATION</scope>
</reference>
<evidence type="ECO:0000313" key="2">
    <source>
        <dbReference type="WBParaSite" id="L893_g32315.t1"/>
    </source>
</evidence>
<evidence type="ECO:0000313" key="1">
    <source>
        <dbReference type="Proteomes" id="UP000095287"/>
    </source>
</evidence>
<keyword evidence="1" id="KW-1185">Reference proteome</keyword>
<dbReference type="AlphaFoldDB" id="A0A1I8A2W6"/>
<protein>
    <submittedName>
        <fullName evidence="2">Uncharacterized protein</fullName>
    </submittedName>
</protein>
<accession>A0A1I8A2W6</accession>
<name>A0A1I8A2W6_9BILA</name>
<proteinExistence type="predicted"/>